<keyword evidence="1" id="KW-1133">Transmembrane helix</keyword>
<sequence>MTNNYDVIDDNYVQVPKNIIILQDQFAVINNLSKQYTNSRHNFILQKAYLCQRKTIGLLLLVSALNVSALAVM</sequence>
<proteinExistence type="predicted"/>
<comment type="caution">
    <text evidence="2">The sequence shown here is derived from an EMBL/GenBank/DDBJ whole genome shotgun (WGS) entry which is preliminary data.</text>
</comment>
<dbReference type="EMBL" id="CAJVPP010002727">
    <property type="protein sequence ID" value="CAG8609588.1"/>
    <property type="molecule type" value="Genomic_DNA"/>
</dbReference>
<keyword evidence="3" id="KW-1185">Reference proteome</keyword>
<organism evidence="2 3">
    <name type="scientific">Funneliformis mosseae</name>
    <name type="common">Endomycorrhizal fungus</name>
    <name type="synonym">Glomus mosseae</name>
    <dbReference type="NCBI Taxonomy" id="27381"/>
    <lineage>
        <taxon>Eukaryota</taxon>
        <taxon>Fungi</taxon>
        <taxon>Fungi incertae sedis</taxon>
        <taxon>Mucoromycota</taxon>
        <taxon>Glomeromycotina</taxon>
        <taxon>Glomeromycetes</taxon>
        <taxon>Glomerales</taxon>
        <taxon>Glomeraceae</taxon>
        <taxon>Funneliformis</taxon>
    </lineage>
</organism>
<reference evidence="2" key="1">
    <citation type="submission" date="2021-06" db="EMBL/GenBank/DDBJ databases">
        <authorList>
            <person name="Kallberg Y."/>
            <person name="Tangrot J."/>
            <person name="Rosling A."/>
        </authorList>
    </citation>
    <scope>NUCLEOTIDE SEQUENCE</scope>
    <source>
        <strain evidence="2">87-6 pot B 2015</strain>
    </source>
</reference>
<evidence type="ECO:0000256" key="1">
    <source>
        <dbReference type="SAM" id="Phobius"/>
    </source>
</evidence>
<accession>A0A9N9CSJ9</accession>
<gene>
    <name evidence="2" type="ORF">FMOSSE_LOCUS9385</name>
</gene>
<keyword evidence="1" id="KW-0472">Membrane</keyword>
<evidence type="ECO:0000313" key="3">
    <source>
        <dbReference type="Proteomes" id="UP000789375"/>
    </source>
</evidence>
<dbReference type="Proteomes" id="UP000789375">
    <property type="component" value="Unassembled WGS sequence"/>
</dbReference>
<evidence type="ECO:0000313" key="2">
    <source>
        <dbReference type="EMBL" id="CAG8609588.1"/>
    </source>
</evidence>
<keyword evidence="1" id="KW-0812">Transmembrane</keyword>
<protein>
    <submittedName>
        <fullName evidence="2">1894_t:CDS:1</fullName>
    </submittedName>
</protein>
<feature type="transmembrane region" description="Helical" evidence="1">
    <location>
        <begin position="55"/>
        <end position="72"/>
    </location>
</feature>
<name>A0A9N9CSJ9_FUNMO</name>
<dbReference type="AlphaFoldDB" id="A0A9N9CSJ9"/>